<gene>
    <name evidence="7" type="ORF">QBC37DRAFT_370696</name>
</gene>
<evidence type="ECO:0000256" key="3">
    <source>
        <dbReference type="ARBA" id="ARBA00022989"/>
    </source>
</evidence>
<dbReference type="GO" id="GO:0016020">
    <property type="term" value="C:membrane"/>
    <property type="evidence" value="ECO:0007669"/>
    <property type="project" value="UniProtKB-SubCell"/>
</dbReference>
<keyword evidence="3 6" id="KW-1133">Transmembrane helix</keyword>
<comment type="caution">
    <text evidence="7">The sequence shown here is derived from an EMBL/GenBank/DDBJ whole genome shotgun (WGS) entry which is preliminary data.</text>
</comment>
<feature type="compositionally biased region" description="Low complexity" evidence="5">
    <location>
        <begin position="197"/>
        <end position="208"/>
    </location>
</feature>
<evidence type="ECO:0000256" key="6">
    <source>
        <dbReference type="SAM" id="Phobius"/>
    </source>
</evidence>
<feature type="compositionally biased region" description="Polar residues" evidence="5">
    <location>
        <begin position="179"/>
        <end position="196"/>
    </location>
</feature>
<feature type="region of interest" description="Disordered" evidence="5">
    <location>
        <begin position="130"/>
        <end position="211"/>
    </location>
</feature>
<feature type="compositionally biased region" description="Low complexity" evidence="5">
    <location>
        <begin position="154"/>
        <end position="165"/>
    </location>
</feature>
<sequence length="384" mass="40412">MPELQLRQTSPYKAFGLPCPSGGTFYICADSPTQFIGCCTVDACASSSSSSTLETRNGGGGECPSANLRLSSFSADTYNELPPQDCDDARGTSIWWTCKFNTPPFMGCCSTNPCVSGTCSDENLVPAKLSTDERKRNGFLSPSPSSSGTITKLSSPTGDSATSSSNMDHVSSRRVEATGSITGVASTTTALRPPTQSEVSAKSGSEAKSGGERLSNGAIGGIAAGVVVVLVLVVVVLLCRRRWAAKRNSGSSTLPPRDPRAGYDTVRNEGQFRDSHLSGTTAPVTSLYGDKPGLFQKIPSSSHSSVPVQEGSVWRYSGSSAQTSPMLDGSQSPPHQYHYHGFQHSQHSQRTSYLAPVSELSGEPMPQELANTAVTGVYQPAFGR</sequence>
<evidence type="ECO:0000256" key="2">
    <source>
        <dbReference type="ARBA" id="ARBA00022692"/>
    </source>
</evidence>
<dbReference type="Proteomes" id="UP001301769">
    <property type="component" value="Unassembled WGS sequence"/>
</dbReference>
<name>A0AAN6YE32_9PEZI</name>
<evidence type="ECO:0000313" key="7">
    <source>
        <dbReference type="EMBL" id="KAK4216808.1"/>
    </source>
</evidence>
<protein>
    <submittedName>
        <fullName evidence="7">Uncharacterized protein</fullName>
    </submittedName>
</protein>
<dbReference type="InterPro" id="IPR051694">
    <property type="entry name" value="Immunoregulatory_rcpt-like"/>
</dbReference>
<dbReference type="PANTHER" id="PTHR15549">
    <property type="entry name" value="PAIRED IMMUNOGLOBULIN-LIKE TYPE 2 RECEPTOR"/>
    <property type="match status" value="1"/>
</dbReference>
<keyword evidence="4 6" id="KW-0472">Membrane</keyword>
<feature type="compositionally biased region" description="Polar residues" evidence="5">
    <location>
        <begin position="317"/>
        <end position="334"/>
    </location>
</feature>
<evidence type="ECO:0000256" key="1">
    <source>
        <dbReference type="ARBA" id="ARBA00004167"/>
    </source>
</evidence>
<accession>A0AAN6YE32</accession>
<evidence type="ECO:0000256" key="5">
    <source>
        <dbReference type="SAM" id="MobiDB-lite"/>
    </source>
</evidence>
<comment type="subcellular location">
    <subcellularLocation>
        <location evidence="1">Membrane</location>
        <topology evidence="1">Single-pass membrane protein</topology>
    </subcellularLocation>
</comment>
<dbReference type="EMBL" id="MU858065">
    <property type="protein sequence ID" value="KAK4216808.1"/>
    <property type="molecule type" value="Genomic_DNA"/>
</dbReference>
<organism evidence="7 8">
    <name type="scientific">Rhypophila decipiens</name>
    <dbReference type="NCBI Taxonomy" id="261697"/>
    <lineage>
        <taxon>Eukaryota</taxon>
        <taxon>Fungi</taxon>
        <taxon>Dikarya</taxon>
        <taxon>Ascomycota</taxon>
        <taxon>Pezizomycotina</taxon>
        <taxon>Sordariomycetes</taxon>
        <taxon>Sordariomycetidae</taxon>
        <taxon>Sordariales</taxon>
        <taxon>Naviculisporaceae</taxon>
        <taxon>Rhypophila</taxon>
    </lineage>
</organism>
<dbReference type="GO" id="GO:0071944">
    <property type="term" value="C:cell periphery"/>
    <property type="evidence" value="ECO:0007669"/>
    <property type="project" value="UniProtKB-ARBA"/>
</dbReference>
<keyword evidence="8" id="KW-1185">Reference proteome</keyword>
<evidence type="ECO:0000313" key="8">
    <source>
        <dbReference type="Proteomes" id="UP001301769"/>
    </source>
</evidence>
<proteinExistence type="predicted"/>
<feature type="compositionally biased region" description="Polar residues" evidence="5">
    <location>
        <begin position="343"/>
        <end position="352"/>
    </location>
</feature>
<keyword evidence="2 6" id="KW-0812">Transmembrane</keyword>
<reference evidence="7" key="1">
    <citation type="journal article" date="2023" name="Mol. Phylogenet. Evol.">
        <title>Genome-scale phylogeny and comparative genomics of the fungal order Sordariales.</title>
        <authorList>
            <person name="Hensen N."/>
            <person name="Bonometti L."/>
            <person name="Westerberg I."/>
            <person name="Brannstrom I.O."/>
            <person name="Guillou S."/>
            <person name="Cros-Aarteil S."/>
            <person name="Calhoun S."/>
            <person name="Haridas S."/>
            <person name="Kuo A."/>
            <person name="Mondo S."/>
            <person name="Pangilinan J."/>
            <person name="Riley R."/>
            <person name="LaButti K."/>
            <person name="Andreopoulos B."/>
            <person name="Lipzen A."/>
            <person name="Chen C."/>
            <person name="Yan M."/>
            <person name="Daum C."/>
            <person name="Ng V."/>
            <person name="Clum A."/>
            <person name="Steindorff A."/>
            <person name="Ohm R.A."/>
            <person name="Martin F."/>
            <person name="Silar P."/>
            <person name="Natvig D.O."/>
            <person name="Lalanne C."/>
            <person name="Gautier V."/>
            <person name="Ament-Velasquez S.L."/>
            <person name="Kruys A."/>
            <person name="Hutchinson M.I."/>
            <person name="Powell A.J."/>
            <person name="Barry K."/>
            <person name="Miller A.N."/>
            <person name="Grigoriev I.V."/>
            <person name="Debuchy R."/>
            <person name="Gladieux P."/>
            <person name="Hiltunen Thoren M."/>
            <person name="Johannesson H."/>
        </authorList>
    </citation>
    <scope>NUCLEOTIDE SEQUENCE</scope>
    <source>
        <strain evidence="7">PSN293</strain>
    </source>
</reference>
<reference evidence="7" key="2">
    <citation type="submission" date="2023-05" db="EMBL/GenBank/DDBJ databases">
        <authorList>
            <consortium name="Lawrence Berkeley National Laboratory"/>
            <person name="Steindorff A."/>
            <person name="Hensen N."/>
            <person name="Bonometti L."/>
            <person name="Westerberg I."/>
            <person name="Brannstrom I.O."/>
            <person name="Guillou S."/>
            <person name="Cros-Aarteil S."/>
            <person name="Calhoun S."/>
            <person name="Haridas S."/>
            <person name="Kuo A."/>
            <person name="Mondo S."/>
            <person name="Pangilinan J."/>
            <person name="Riley R."/>
            <person name="Labutti K."/>
            <person name="Andreopoulos B."/>
            <person name="Lipzen A."/>
            <person name="Chen C."/>
            <person name="Yanf M."/>
            <person name="Daum C."/>
            <person name="Ng V."/>
            <person name="Clum A."/>
            <person name="Ohm R."/>
            <person name="Martin F."/>
            <person name="Silar P."/>
            <person name="Natvig D."/>
            <person name="Lalanne C."/>
            <person name="Gautier V."/>
            <person name="Ament-Velasquez S.L."/>
            <person name="Kruys A."/>
            <person name="Hutchinson M.I."/>
            <person name="Powell A.J."/>
            <person name="Barry K."/>
            <person name="Miller A.N."/>
            <person name="Grigoriev I.V."/>
            <person name="Debuchy R."/>
            <person name="Gladieux P."/>
            <person name="Thoren M.H."/>
            <person name="Johannesson H."/>
        </authorList>
    </citation>
    <scope>NUCLEOTIDE SEQUENCE</scope>
    <source>
        <strain evidence="7">PSN293</strain>
    </source>
</reference>
<dbReference type="AlphaFoldDB" id="A0AAN6YE32"/>
<feature type="region of interest" description="Disordered" evidence="5">
    <location>
        <begin position="317"/>
        <end position="354"/>
    </location>
</feature>
<feature type="transmembrane region" description="Helical" evidence="6">
    <location>
        <begin position="218"/>
        <end position="239"/>
    </location>
</feature>
<evidence type="ECO:0000256" key="4">
    <source>
        <dbReference type="ARBA" id="ARBA00023136"/>
    </source>
</evidence>
<feature type="compositionally biased region" description="Polar residues" evidence="5">
    <location>
        <begin position="140"/>
        <end position="153"/>
    </location>
</feature>